<gene>
    <name evidence="1" type="primary">ORF142146</name>
</gene>
<accession>A0A0B7ATH9</accession>
<reference evidence="1" key="1">
    <citation type="submission" date="2014-12" db="EMBL/GenBank/DDBJ databases">
        <title>Insight into the proteome of Arion vulgaris.</title>
        <authorList>
            <person name="Aradska J."/>
            <person name="Bulat T."/>
            <person name="Smidak R."/>
            <person name="Sarate P."/>
            <person name="Gangsoo J."/>
            <person name="Sialana F."/>
            <person name="Bilban M."/>
            <person name="Lubec G."/>
        </authorList>
    </citation>
    <scope>NUCLEOTIDE SEQUENCE</scope>
    <source>
        <tissue evidence="1">Skin</tissue>
    </source>
</reference>
<evidence type="ECO:0000313" key="1">
    <source>
        <dbReference type="EMBL" id="CEK84334.1"/>
    </source>
</evidence>
<dbReference type="EMBL" id="HACG01037469">
    <property type="protein sequence ID" value="CEK84334.1"/>
    <property type="molecule type" value="Transcribed_RNA"/>
</dbReference>
<organism evidence="1">
    <name type="scientific">Arion vulgaris</name>
    <dbReference type="NCBI Taxonomy" id="1028688"/>
    <lineage>
        <taxon>Eukaryota</taxon>
        <taxon>Metazoa</taxon>
        <taxon>Spiralia</taxon>
        <taxon>Lophotrochozoa</taxon>
        <taxon>Mollusca</taxon>
        <taxon>Gastropoda</taxon>
        <taxon>Heterobranchia</taxon>
        <taxon>Euthyneura</taxon>
        <taxon>Panpulmonata</taxon>
        <taxon>Eupulmonata</taxon>
        <taxon>Stylommatophora</taxon>
        <taxon>Helicina</taxon>
        <taxon>Arionoidea</taxon>
        <taxon>Arionidae</taxon>
        <taxon>Arion</taxon>
    </lineage>
</organism>
<protein>
    <submittedName>
        <fullName evidence="1">Uncharacterized protein</fullName>
    </submittedName>
</protein>
<sequence>MLHEESRGISSLVEFISDVVLKLLIFVLGHKGVVGKERADRLSGSATIAVGQTME</sequence>
<dbReference type="AlphaFoldDB" id="A0A0B7ATH9"/>
<name>A0A0B7ATH9_9EUPU</name>
<proteinExistence type="predicted"/>